<reference evidence="6" key="1">
    <citation type="submission" date="2017-09" db="EMBL/GenBank/DDBJ databases">
        <title>Depth-based differentiation of microbial function through sediment-hosted aquifers and enrichment of novel symbionts in the deep terrestrial subsurface.</title>
        <authorList>
            <person name="Probst A.J."/>
            <person name="Ladd B."/>
            <person name="Jarett J.K."/>
            <person name="Geller-Mcgrath D.E."/>
            <person name="Sieber C.M.K."/>
            <person name="Emerson J.B."/>
            <person name="Anantharaman K."/>
            <person name="Thomas B.C."/>
            <person name="Malmstrom R."/>
            <person name="Stieglmeier M."/>
            <person name="Klingl A."/>
            <person name="Woyke T."/>
            <person name="Ryan C.M."/>
            <person name="Banfield J.F."/>
        </authorList>
    </citation>
    <scope>NUCLEOTIDE SEQUENCE [LARGE SCALE GENOMIC DNA]</scope>
</reference>
<evidence type="ECO:0000256" key="3">
    <source>
        <dbReference type="ARBA" id="ARBA00022840"/>
    </source>
</evidence>
<evidence type="ECO:0000313" key="5">
    <source>
        <dbReference type="EMBL" id="PJC80441.1"/>
    </source>
</evidence>
<dbReference type="Proteomes" id="UP000228960">
    <property type="component" value="Unassembled WGS sequence"/>
</dbReference>
<feature type="domain" description="Cobalamin adenosyltransferase-like" evidence="4">
    <location>
        <begin position="4"/>
        <end position="51"/>
    </location>
</feature>
<proteinExistence type="predicted"/>
<evidence type="ECO:0000256" key="1">
    <source>
        <dbReference type="ARBA" id="ARBA00022679"/>
    </source>
</evidence>
<accession>A0A2M8GJV1</accession>
<dbReference type="InterPro" id="IPR036451">
    <property type="entry name" value="CblAdoTrfase-like_sf"/>
</dbReference>
<dbReference type="AlphaFoldDB" id="A0A2M8GJV1"/>
<comment type="caution">
    <text evidence="5">The sequence shown here is derived from an EMBL/GenBank/DDBJ whole genome shotgun (WGS) entry which is preliminary data.</text>
</comment>
<dbReference type="Pfam" id="PF01923">
    <property type="entry name" value="Cob_adeno_trans"/>
    <property type="match status" value="1"/>
</dbReference>
<evidence type="ECO:0000313" key="6">
    <source>
        <dbReference type="Proteomes" id="UP000228960"/>
    </source>
</evidence>
<feature type="non-terminal residue" evidence="5">
    <location>
        <position position="1"/>
    </location>
</feature>
<protein>
    <recommendedName>
        <fullName evidence="4">Cobalamin adenosyltransferase-like domain-containing protein</fullName>
    </recommendedName>
</protein>
<dbReference type="InterPro" id="IPR016030">
    <property type="entry name" value="CblAdoTrfase-like"/>
</dbReference>
<keyword evidence="3" id="KW-0067">ATP-binding</keyword>
<dbReference type="SUPFAM" id="SSF89028">
    <property type="entry name" value="Cobalamin adenosyltransferase-like"/>
    <property type="match status" value="1"/>
</dbReference>
<dbReference type="EMBL" id="PFQM01000051">
    <property type="protein sequence ID" value="PJC80441.1"/>
    <property type="molecule type" value="Genomic_DNA"/>
</dbReference>
<evidence type="ECO:0000256" key="2">
    <source>
        <dbReference type="ARBA" id="ARBA00022741"/>
    </source>
</evidence>
<evidence type="ECO:0000259" key="4">
    <source>
        <dbReference type="Pfam" id="PF01923"/>
    </source>
</evidence>
<dbReference type="Gene3D" id="1.20.1200.10">
    <property type="entry name" value="Cobalamin adenosyltransferase-like"/>
    <property type="match status" value="1"/>
</dbReference>
<dbReference type="GO" id="GO:0005524">
    <property type="term" value="F:ATP binding"/>
    <property type="evidence" value="ECO:0007669"/>
    <property type="project" value="UniProtKB-KW"/>
</dbReference>
<name>A0A2M8GJV1_9BACT</name>
<gene>
    <name evidence="5" type="ORF">CO009_01885</name>
</gene>
<dbReference type="GO" id="GO:0016740">
    <property type="term" value="F:transferase activity"/>
    <property type="evidence" value="ECO:0007669"/>
    <property type="project" value="UniProtKB-KW"/>
</dbReference>
<sequence>KARKLNWVRTVVRRAERRVVALENLEFKILNLKTIIVYLNRLSDYFYLLSRQEEE</sequence>
<keyword evidence="2" id="KW-0547">Nucleotide-binding</keyword>
<keyword evidence="1" id="KW-0808">Transferase</keyword>
<organism evidence="5 6">
    <name type="scientific">Candidatus Shapirobacteria bacterium CG_4_8_14_3_um_filter_35_11</name>
    <dbReference type="NCBI Taxonomy" id="1974874"/>
    <lineage>
        <taxon>Bacteria</taxon>
        <taxon>Candidatus Shapironibacteriota</taxon>
    </lineage>
</organism>